<keyword evidence="1" id="KW-0812">Transmembrane</keyword>
<keyword evidence="3" id="KW-1185">Reference proteome</keyword>
<evidence type="ECO:0000256" key="1">
    <source>
        <dbReference type="SAM" id="Phobius"/>
    </source>
</evidence>
<feature type="transmembrane region" description="Helical" evidence="1">
    <location>
        <begin position="431"/>
        <end position="453"/>
    </location>
</feature>
<feature type="transmembrane region" description="Helical" evidence="1">
    <location>
        <begin position="510"/>
        <end position="528"/>
    </location>
</feature>
<organism evidence="2 3">
    <name type="scientific">Phytophthora oleae</name>
    <dbReference type="NCBI Taxonomy" id="2107226"/>
    <lineage>
        <taxon>Eukaryota</taxon>
        <taxon>Sar</taxon>
        <taxon>Stramenopiles</taxon>
        <taxon>Oomycota</taxon>
        <taxon>Peronosporomycetes</taxon>
        <taxon>Peronosporales</taxon>
        <taxon>Peronosporaceae</taxon>
        <taxon>Phytophthora</taxon>
    </lineage>
</organism>
<feature type="transmembrane region" description="Helical" evidence="1">
    <location>
        <begin position="59"/>
        <end position="86"/>
    </location>
</feature>
<comment type="caution">
    <text evidence="2">The sequence shown here is derived from an EMBL/GenBank/DDBJ whole genome shotgun (WGS) entry which is preliminary data.</text>
</comment>
<evidence type="ECO:0000313" key="3">
    <source>
        <dbReference type="Proteomes" id="UP001632037"/>
    </source>
</evidence>
<gene>
    <name evidence="2" type="ORF">V7S43_013013</name>
</gene>
<evidence type="ECO:0000313" key="2">
    <source>
        <dbReference type="EMBL" id="KAL3661713.1"/>
    </source>
</evidence>
<keyword evidence="1" id="KW-1133">Transmembrane helix</keyword>
<accession>A0ABD3F4G8</accession>
<dbReference type="EMBL" id="JBIMZQ010000034">
    <property type="protein sequence ID" value="KAL3661713.1"/>
    <property type="molecule type" value="Genomic_DNA"/>
</dbReference>
<name>A0ABD3F4G8_9STRA</name>
<feature type="transmembrane region" description="Helical" evidence="1">
    <location>
        <begin position="606"/>
        <end position="625"/>
    </location>
</feature>
<dbReference type="Proteomes" id="UP001632037">
    <property type="component" value="Unassembled WGS sequence"/>
</dbReference>
<proteinExistence type="predicted"/>
<sequence>MGVCSSCADSLTVIKLICSRMCKPRNRVSDLDPVGAENWSTNYYQQERLRRKEQKWRTLLHPSVFGACLAIFGRTVVGPIVLLLLFTATNYLSPDASFLITADNRFFAFTEKDLSMAGGCTDCLGTCKIVLLTYAMYNKEILTSGPPFTAFTGIPPTELLYNFGSLGPEALALGEALDASDALCQSSVNEWGSAMNVLTGTAQQAKDVITTLNLSISLQTRRELELGIERTKECVTTWSIIALPRLFLFPLDQNSTGFGEIPAVAINIAPDVTECRPDVPMDYTLLSSKLALNTNGRDLLATVPEALTLFPYSFNSSMPPVSRVVPASETKYTVDSVLEPLLHAYYGACRVHEVNSTGIFIEDACEISDHWASYGLMVQSPDDMPLCSTSDVCIHNYYNSQWEWVSEISTAESNRVAMYMNTFRSRYADKVGISVLPGLVVMQIFIMGMVSLYEVMSHKRSVLLTQIWAYRCQNGKTQVFYLAQVAYHLIYNSDLYLLGFSTGTLTTESLANLTCCFYAFSYSFINLAKSRSGDQQLDRHFRLTWEATQVVITACVVTALRVVQRNPLESIISTNAEILRKTSALGARYCGLNDACIIFTINAPTIITLLSTILGLLAVTTSLLVKRTSPNVIRAVLSSRGSQGSFRGVSPVKNTTMARKIATIRFSRKKRSQTIPVERLTMHYRLTSFEEHCLGVPFRRLFYDCDDFAYETYNGRRCTTVEALLLTGYLYYGEHIYQATNVLLLVVARMLPRKLLRTFNVLILRWHLNPATGKLTHALSCTWYTASKDNHALNGMTPVA</sequence>
<keyword evidence="1" id="KW-0472">Membrane</keyword>
<protein>
    <submittedName>
        <fullName evidence="2">Uncharacterized protein</fullName>
    </submittedName>
</protein>
<reference evidence="2 3" key="1">
    <citation type="submission" date="2024-09" db="EMBL/GenBank/DDBJ databases">
        <title>Genome sequencing and assembly of Phytophthora oleae, isolate VK10A, causative agent of rot of olive drupes.</title>
        <authorList>
            <person name="Conti Taguali S."/>
            <person name="Riolo M."/>
            <person name="La Spada F."/>
            <person name="Cacciola S.O."/>
            <person name="Dionisio G."/>
        </authorList>
    </citation>
    <scope>NUCLEOTIDE SEQUENCE [LARGE SCALE GENOMIC DNA]</scope>
    <source>
        <strain evidence="2 3">VK10A</strain>
    </source>
</reference>
<dbReference type="AlphaFoldDB" id="A0ABD3F4G8"/>